<keyword evidence="5" id="KW-0539">Nucleus</keyword>
<reference evidence="7 8" key="1">
    <citation type="submission" date="2018-02" db="EMBL/GenBank/DDBJ databases">
        <title>Genome sequence of the basidiomycete white-rot fungus Phlebia centrifuga.</title>
        <authorList>
            <person name="Granchi Z."/>
            <person name="Peng M."/>
            <person name="de Vries R.P."/>
            <person name="Hilden K."/>
            <person name="Makela M.R."/>
            <person name="Grigoriev I."/>
            <person name="Riley R."/>
        </authorList>
    </citation>
    <scope>NUCLEOTIDE SEQUENCE [LARGE SCALE GENOMIC DNA]</scope>
    <source>
        <strain evidence="7 8">FBCC195</strain>
    </source>
</reference>
<evidence type="ECO:0000256" key="2">
    <source>
        <dbReference type="ARBA" id="ARBA00022723"/>
    </source>
</evidence>
<sequence>MADQLNDNWAIGADGQLKDASEMDWAHSDSEEQPLSFQPTDRSMPSVSAPHESKSPLLAALRPSRLKKPTWKAAEADPLAPRTLVSSTIKNFFAPNKGKGPDGGPPSLEVSSAQVQVPAAPTATRKPVIKKRGLSSKKKANADDFESAASVETDDAASTTDASIVIPSTKKRRTCSMASLASSTATGAIEVASDEGIDGQGSTATYERMKQDVAEERHNHTRRSTRDGDERTRDVRTIFKPDIRVLENGDEEKGHWCRVCRDQGAKTENTWFMGGVSSLRTHIKRKWLTHGGTYLAKCEARGLMPNHMAVPKATVGEADDEDRPSATLDGFIKKVPKWLRQGLLDHIVELIVSDDQAFRLVEKEPFRQLLQYQCPQTKDSEILSKAHQVEAQLKGLFKDLPGQVSITFDAWTSKSYDPYLAVTAHYINSTPDKPAEWVLQSKVIGFTVIEGDHSGANTAAVIIRVLDRYGLLDKLGWATSDNASTNDKAIRVLARALNRKVRRWLAKQRRGCCFEHIMHLAVQAFVQAICPNPAFRKRSGNVNSLSDDDDGGNDNDDDNEWLNMDDLPDNDDEEAVDFEPGDLLGKILALINQVRASPQAKVYFAKVCGEEGLPPLELIKWVRTRWGSMCDLIKR</sequence>
<feature type="compositionally biased region" description="Polar residues" evidence="6">
    <location>
        <begin position="33"/>
        <end position="46"/>
    </location>
</feature>
<feature type="compositionally biased region" description="Basic and acidic residues" evidence="6">
    <location>
        <begin position="16"/>
        <end position="30"/>
    </location>
</feature>
<name>A0A2R6RPM3_9APHY</name>
<organism evidence="7 8">
    <name type="scientific">Hermanssonia centrifuga</name>
    <dbReference type="NCBI Taxonomy" id="98765"/>
    <lineage>
        <taxon>Eukaryota</taxon>
        <taxon>Fungi</taxon>
        <taxon>Dikarya</taxon>
        <taxon>Basidiomycota</taxon>
        <taxon>Agaricomycotina</taxon>
        <taxon>Agaricomycetes</taxon>
        <taxon>Polyporales</taxon>
        <taxon>Meruliaceae</taxon>
        <taxon>Hermanssonia</taxon>
    </lineage>
</organism>
<dbReference type="PANTHER" id="PTHR46481">
    <property type="entry name" value="ZINC FINGER BED DOMAIN-CONTAINING PROTEIN 4"/>
    <property type="match status" value="1"/>
</dbReference>
<dbReference type="Proteomes" id="UP000186601">
    <property type="component" value="Unassembled WGS sequence"/>
</dbReference>
<evidence type="ECO:0000313" key="7">
    <source>
        <dbReference type="EMBL" id="PSS31971.1"/>
    </source>
</evidence>
<dbReference type="SUPFAM" id="SSF53098">
    <property type="entry name" value="Ribonuclease H-like"/>
    <property type="match status" value="1"/>
</dbReference>
<comment type="caution">
    <text evidence="7">The sequence shown here is derived from an EMBL/GenBank/DDBJ whole genome shotgun (WGS) entry which is preliminary data.</text>
</comment>
<evidence type="ECO:0000256" key="5">
    <source>
        <dbReference type="ARBA" id="ARBA00023242"/>
    </source>
</evidence>
<evidence type="ECO:0000313" key="8">
    <source>
        <dbReference type="Proteomes" id="UP000186601"/>
    </source>
</evidence>
<keyword evidence="4" id="KW-0862">Zinc</keyword>
<keyword evidence="8" id="KW-1185">Reference proteome</keyword>
<feature type="compositionally biased region" description="Basic residues" evidence="6">
    <location>
        <begin position="127"/>
        <end position="139"/>
    </location>
</feature>
<evidence type="ECO:0000256" key="1">
    <source>
        <dbReference type="ARBA" id="ARBA00004123"/>
    </source>
</evidence>
<feature type="region of interest" description="Disordered" evidence="6">
    <location>
        <begin position="92"/>
        <end position="160"/>
    </location>
</feature>
<dbReference type="AlphaFoldDB" id="A0A2R6RPM3"/>
<dbReference type="PANTHER" id="PTHR46481:SF10">
    <property type="entry name" value="ZINC FINGER BED DOMAIN-CONTAINING PROTEIN 39"/>
    <property type="match status" value="1"/>
</dbReference>
<dbReference type="InterPro" id="IPR052035">
    <property type="entry name" value="ZnF_BED_domain_contain"/>
</dbReference>
<dbReference type="EMBL" id="MLYV02000209">
    <property type="protein sequence ID" value="PSS31971.1"/>
    <property type="molecule type" value="Genomic_DNA"/>
</dbReference>
<evidence type="ECO:0000256" key="4">
    <source>
        <dbReference type="ARBA" id="ARBA00022833"/>
    </source>
</evidence>
<accession>A0A2R6RPM3</accession>
<feature type="compositionally biased region" description="Acidic residues" evidence="6">
    <location>
        <begin position="546"/>
        <end position="560"/>
    </location>
</feature>
<feature type="region of interest" description="Disordered" evidence="6">
    <location>
        <begin position="541"/>
        <end position="566"/>
    </location>
</feature>
<gene>
    <name evidence="7" type="ORF">PHLCEN_2v2263</name>
</gene>
<evidence type="ECO:0000256" key="6">
    <source>
        <dbReference type="SAM" id="MobiDB-lite"/>
    </source>
</evidence>
<keyword evidence="3" id="KW-0863">Zinc-finger</keyword>
<feature type="region of interest" description="Disordered" evidence="6">
    <location>
        <begin position="1"/>
        <end position="80"/>
    </location>
</feature>
<dbReference type="InterPro" id="IPR012337">
    <property type="entry name" value="RNaseH-like_sf"/>
</dbReference>
<dbReference type="OrthoDB" id="3269691at2759"/>
<comment type="subcellular location">
    <subcellularLocation>
        <location evidence="1">Nucleus</location>
    </subcellularLocation>
</comment>
<dbReference type="GO" id="GO:0005634">
    <property type="term" value="C:nucleus"/>
    <property type="evidence" value="ECO:0007669"/>
    <property type="project" value="UniProtKB-SubCell"/>
</dbReference>
<proteinExistence type="predicted"/>
<evidence type="ECO:0000256" key="3">
    <source>
        <dbReference type="ARBA" id="ARBA00022771"/>
    </source>
</evidence>
<protein>
    <submittedName>
        <fullName evidence="7">Uncharacterized protein</fullName>
    </submittedName>
</protein>
<keyword evidence="2" id="KW-0479">Metal-binding</keyword>
<dbReference type="GO" id="GO:0008270">
    <property type="term" value="F:zinc ion binding"/>
    <property type="evidence" value="ECO:0007669"/>
    <property type="project" value="UniProtKB-KW"/>
</dbReference>